<organism evidence="1 4">
    <name type="scientific">Mycobacterium tuberculosis</name>
    <dbReference type="NCBI Taxonomy" id="1773"/>
    <lineage>
        <taxon>Bacteria</taxon>
        <taxon>Bacillati</taxon>
        <taxon>Actinomycetota</taxon>
        <taxon>Actinomycetes</taxon>
        <taxon>Mycobacteriales</taxon>
        <taxon>Mycobacteriaceae</taxon>
        <taxon>Mycobacterium</taxon>
        <taxon>Mycobacterium tuberculosis complex</taxon>
    </lineage>
</organism>
<dbReference type="AlphaFoldDB" id="A0A655F990"/>
<dbReference type="EMBL" id="CSAJ01000947">
    <property type="protein sequence ID" value="COX40165.1"/>
    <property type="molecule type" value="Genomic_DNA"/>
</dbReference>
<evidence type="ECO:0000313" key="4">
    <source>
        <dbReference type="Proteomes" id="UP000039217"/>
    </source>
</evidence>
<accession>A0A655F990</accession>
<evidence type="ECO:0000313" key="3">
    <source>
        <dbReference type="EMBL" id="COX40165.1"/>
    </source>
</evidence>
<protein>
    <submittedName>
        <fullName evidence="1">Uncharacterized protein</fullName>
    </submittedName>
</protein>
<evidence type="ECO:0000313" key="1">
    <source>
        <dbReference type="EMBL" id="CNV54154.1"/>
    </source>
</evidence>
<evidence type="ECO:0000313" key="6">
    <source>
        <dbReference type="Proteomes" id="UP000045842"/>
    </source>
</evidence>
<dbReference type="Proteomes" id="UP000044938">
    <property type="component" value="Unassembled WGS sequence"/>
</dbReference>
<sequence length="84" mass="9144">MARTSASSGSADSVRCASFIAETPSIRAWCILVYIANRPSFSPSTTCSSHSGRWRSSRLVCSLEVSSSRSRTRPGEGSAERRTW</sequence>
<reference evidence="4 5" key="1">
    <citation type="submission" date="2015-03" db="EMBL/GenBank/DDBJ databases">
        <authorList>
            <consortium name="Pathogen Informatics"/>
        </authorList>
    </citation>
    <scope>NUCLEOTIDE SEQUENCE [LARGE SCALE GENOMIC DNA]</scope>
    <source>
        <strain evidence="1 4">D00501624</strain>
        <strain evidence="2 6">G09801536</strain>
        <strain evidence="3 5">M09401471</strain>
    </source>
</reference>
<gene>
    <name evidence="1" type="ORF">ERS007661_02648</name>
    <name evidence="2" type="ORF">ERS007679_02382</name>
    <name evidence="3" type="ORF">ERS007720_04443</name>
</gene>
<evidence type="ECO:0000313" key="5">
    <source>
        <dbReference type="Proteomes" id="UP000044938"/>
    </source>
</evidence>
<evidence type="ECO:0000313" key="2">
    <source>
        <dbReference type="EMBL" id="COV74144.1"/>
    </source>
</evidence>
<dbReference type="Proteomes" id="UP000039217">
    <property type="component" value="Unassembled WGS sequence"/>
</dbReference>
<proteinExistence type="predicted"/>
<name>A0A655F990_MYCTX</name>
<dbReference type="EMBL" id="CQQC01000976">
    <property type="protein sequence ID" value="CNV54154.1"/>
    <property type="molecule type" value="Genomic_DNA"/>
</dbReference>
<dbReference type="EMBL" id="CSAD01000323">
    <property type="protein sequence ID" value="COV74144.1"/>
    <property type="molecule type" value="Genomic_DNA"/>
</dbReference>
<dbReference type="Proteomes" id="UP000045842">
    <property type="component" value="Unassembled WGS sequence"/>
</dbReference>